<name>A0A1I3RF01_9HYPH</name>
<dbReference type="InterPro" id="IPR048770">
    <property type="entry name" value="SoFic-like_C"/>
</dbReference>
<dbReference type="PROSITE" id="PS51459">
    <property type="entry name" value="FIDO"/>
    <property type="match status" value="1"/>
</dbReference>
<feature type="binding site" evidence="3">
    <location>
        <begin position="244"/>
        <end position="251"/>
    </location>
    <ligand>
        <name>ATP</name>
        <dbReference type="ChEBI" id="CHEBI:30616"/>
    </ligand>
</feature>
<dbReference type="InterPro" id="IPR040198">
    <property type="entry name" value="Fido_containing"/>
</dbReference>
<dbReference type="Pfam" id="PF13784">
    <property type="entry name" value="Fic_N"/>
    <property type="match status" value="1"/>
</dbReference>
<feature type="binding site" evidence="1">
    <location>
        <position position="114"/>
    </location>
    <ligand>
        <name>ATP</name>
        <dbReference type="ChEBI" id="CHEBI:30616"/>
    </ligand>
</feature>
<evidence type="ECO:0000313" key="6">
    <source>
        <dbReference type="Proteomes" id="UP000242763"/>
    </source>
</evidence>
<feature type="domain" description="Fido" evidence="4">
    <location>
        <begin position="155"/>
        <end position="304"/>
    </location>
</feature>
<dbReference type="STRING" id="1121003.SAMN03080618_03007"/>
<keyword evidence="1" id="KW-0547">Nucleotide-binding</keyword>
<evidence type="ECO:0000256" key="1">
    <source>
        <dbReference type="PIRSR" id="PIRSR038925-1"/>
    </source>
</evidence>
<dbReference type="GO" id="GO:0005524">
    <property type="term" value="F:ATP binding"/>
    <property type="evidence" value="ECO:0007669"/>
    <property type="project" value="UniProtKB-KW"/>
</dbReference>
<feature type="binding site" evidence="1">
    <location>
        <position position="240"/>
    </location>
    <ligand>
        <name>ATP</name>
        <dbReference type="ChEBI" id="CHEBI:30616"/>
    </ligand>
</feature>
<dbReference type="InterPro" id="IPR003812">
    <property type="entry name" value="Fido"/>
</dbReference>
<dbReference type="Pfam" id="PF02661">
    <property type="entry name" value="Fic"/>
    <property type="match status" value="1"/>
</dbReference>
<accession>A0A1I3RF01</accession>
<dbReference type="EMBL" id="FORF01000019">
    <property type="protein sequence ID" value="SFJ44845.1"/>
    <property type="molecule type" value="Genomic_DNA"/>
</dbReference>
<organism evidence="5 6">
    <name type="scientific">Aquamicrobium aerolatum DSM 21857</name>
    <dbReference type="NCBI Taxonomy" id="1121003"/>
    <lineage>
        <taxon>Bacteria</taxon>
        <taxon>Pseudomonadati</taxon>
        <taxon>Pseudomonadota</taxon>
        <taxon>Alphaproteobacteria</taxon>
        <taxon>Hyphomicrobiales</taxon>
        <taxon>Phyllobacteriaceae</taxon>
        <taxon>Aerobium</taxon>
    </lineage>
</organism>
<dbReference type="InterPro" id="IPR026287">
    <property type="entry name" value="SoFic-like"/>
</dbReference>
<feature type="active site" evidence="2">
    <location>
        <position position="240"/>
    </location>
</feature>
<dbReference type="InterPro" id="IPR025758">
    <property type="entry name" value="Fic/DOC_N"/>
</dbReference>
<feature type="binding site" evidence="1">
    <location>
        <begin position="245"/>
        <end position="251"/>
    </location>
    <ligand>
        <name>ATP</name>
        <dbReference type="ChEBI" id="CHEBI:30616"/>
    </ligand>
</feature>
<reference evidence="6" key="1">
    <citation type="submission" date="2016-10" db="EMBL/GenBank/DDBJ databases">
        <authorList>
            <person name="Varghese N."/>
            <person name="Submissions S."/>
        </authorList>
    </citation>
    <scope>NUCLEOTIDE SEQUENCE [LARGE SCALE GENOMIC DNA]</scope>
    <source>
        <strain evidence="6">DSM 21857</strain>
    </source>
</reference>
<dbReference type="PANTHER" id="PTHR13504">
    <property type="entry name" value="FIDO DOMAIN-CONTAINING PROTEIN DDB_G0283145"/>
    <property type="match status" value="1"/>
</dbReference>
<dbReference type="Gene3D" id="1.10.3290.10">
    <property type="entry name" value="Fido-like domain"/>
    <property type="match status" value="1"/>
</dbReference>
<dbReference type="Pfam" id="PF21248">
    <property type="entry name" value="SoFic-like_C"/>
    <property type="match status" value="1"/>
</dbReference>
<dbReference type="Proteomes" id="UP000242763">
    <property type="component" value="Unassembled WGS sequence"/>
</dbReference>
<keyword evidence="6" id="KW-1185">Reference proteome</keyword>
<keyword evidence="1" id="KW-0067">ATP-binding</keyword>
<evidence type="ECO:0000313" key="5">
    <source>
        <dbReference type="EMBL" id="SFJ44845.1"/>
    </source>
</evidence>
<dbReference type="InterPro" id="IPR036597">
    <property type="entry name" value="Fido-like_dom_sf"/>
</dbReference>
<evidence type="ECO:0000256" key="3">
    <source>
        <dbReference type="PIRSR" id="PIRSR640198-2"/>
    </source>
</evidence>
<evidence type="ECO:0000256" key="2">
    <source>
        <dbReference type="PIRSR" id="PIRSR640198-1"/>
    </source>
</evidence>
<gene>
    <name evidence="5" type="ORF">SAMN03080618_03007</name>
</gene>
<dbReference type="PANTHER" id="PTHR13504:SF35">
    <property type="entry name" value="PROTEIN ADENYLYLTRANSFERASE SOFIC"/>
    <property type="match status" value="1"/>
</dbReference>
<protein>
    <submittedName>
        <fullName evidence="5">Fic family protein</fullName>
    </submittedName>
</protein>
<dbReference type="SUPFAM" id="SSF140931">
    <property type="entry name" value="Fic-like"/>
    <property type="match status" value="1"/>
</dbReference>
<feature type="binding site" evidence="1">
    <location>
        <position position="282"/>
    </location>
    <ligand>
        <name>ATP</name>
        <dbReference type="ChEBI" id="CHEBI:30616"/>
    </ligand>
</feature>
<dbReference type="NCBIfam" id="NF046030">
    <property type="entry name" value="ProtAdlyltaseSoFic"/>
    <property type="match status" value="1"/>
</dbReference>
<proteinExistence type="predicted"/>
<sequence length="412" mass="46477">MVIPISGLAMLIICRYISILSTLRGQMSMLTTYQPDMSIEKGLIDMSFRADQPYNDLPPLPPRQDIETKAVLKACIEARAALAELRVSGQLIPNQAVLINSIPLLEAQASSEIENIVTTTDRLFRFANEPGNQADPATKEALRYRTALSEGFQTLTERPLSTSTAIAVCRTIKGVELDIRATPGTALMNEATGSVIYTPPEGQALLRDKLANWERYIHEAEEIDPLIRLAVMHYQFEAIHPFIDGNGRTGRVLNLLYLVDKGLLDIPVLYLSRYIIGNKRAYYDRLLSVTTDEEWEEWILFMLEAVRETANWSTARIRAIRDLLNQTAEQIRHDLPKIYSRELAEIIFVNPYCRIGDLVTAGIAKRQSASVYLKSLTEHGLLQEMKAGRENLYINPPLLALLRERPPARSDR</sequence>
<dbReference type="AlphaFoldDB" id="A0A1I3RF01"/>
<evidence type="ECO:0000259" key="4">
    <source>
        <dbReference type="PROSITE" id="PS51459"/>
    </source>
</evidence>
<dbReference type="PIRSF" id="PIRSF038925">
    <property type="entry name" value="AMP-prot_trans"/>
    <property type="match status" value="1"/>
</dbReference>